<reference evidence="3" key="1">
    <citation type="submission" date="2020-10" db="EMBL/GenBank/DDBJ databases">
        <authorList>
            <person name="Gilroy R."/>
        </authorList>
    </citation>
    <scope>NUCLEOTIDE SEQUENCE</scope>
    <source>
        <strain evidence="3">B3-4054</strain>
    </source>
</reference>
<feature type="region of interest" description="Disordered" evidence="2">
    <location>
        <begin position="612"/>
        <end position="649"/>
    </location>
</feature>
<evidence type="ECO:0000256" key="2">
    <source>
        <dbReference type="SAM" id="MobiDB-lite"/>
    </source>
</evidence>
<dbReference type="PROSITE" id="PS50293">
    <property type="entry name" value="TPR_REGION"/>
    <property type="match status" value="2"/>
</dbReference>
<feature type="repeat" description="TPR" evidence="1">
    <location>
        <begin position="109"/>
        <end position="142"/>
    </location>
</feature>
<dbReference type="SMART" id="SM00028">
    <property type="entry name" value="TPR"/>
    <property type="match status" value="9"/>
</dbReference>
<sequence>MDPVDNIVTKVKKALMSRDFEFAERILRSAKTVKPDVEQDPRYLRALGMLYLKAENLQRALAVFKTLNSIEPDNPETLNTLGVIFRRKKEYTHSLNALLQAKNLGDKSAGLYYNLGNTYKEMQAFEDAERCFLQALEINPRDALAYNHIGTIEFLSGSYENALRAYRNGLKIDPNHPFIHFNLARLFRLRRKPEDAEREYLAALKNHPGWQQALEELSSLYSSMGETEKRAGILQRILSIDSTNVPALMDSAEIAEKTDKPEKAKGLYRRAVELAGNDSRPARKFSRFLQSCGEETEAAEVLEQFNAGNPEETEVLLDLADLYLESSRYAPAREILAKYREKNPDDVRLLRLTAKLHTALGEESKAKDCLQRILELEPGRIEVRKEFAQQLAEAGLLQEARKQMEMYLQESPADSGARMLLGTVYEQLRDFEKALSCYTSVIEREKDNIKANAALSLLYQRMGKNTEAVALAGRMVTKQGTDTGDNSLETLQESLTLYEQAMNHYRISNPTAAAENLRLLSRILGGRKRAARPAPGGTEDAAEIPLLETGLPGTEEQPENSLLPAAAAPEPEEGLHFPPEPDGFDGSLREFIAGLQAAAAEEECLENIRKDYPQNPAQEEPEQTEPDIPEPAAEEKPAPVSRPVQQPLQQPVQMPVQMPVQIPQFFPAAPVNPEMPRMAEIRVQPAPQPVQPAAAVNPEPPEPGDKDGNGQQGTSGRQILELLEYLRETLDFLPENLRQDYRTSDERLILEYTISKLQGRPGIRKNSVAQSAYQKAQIRNHPAENPGKPDGEPIEEVFSFLADLAMQLPDQNFGAALNRHAANVKHKLQEKNRRPDA</sequence>
<reference evidence="3" key="2">
    <citation type="journal article" date="2021" name="PeerJ">
        <title>Extensive microbial diversity within the chicken gut microbiome revealed by metagenomics and culture.</title>
        <authorList>
            <person name="Gilroy R."/>
            <person name="Ravi A."/>
            <person name="Getino M."/>
            <person name="Pursley I."/>
            <person name="Horton D.L."/>
            <person name="Alikhan N.F."/>
            <person name="Baker D."/>
            <person name="Gharbi K."/>
            <person name="Hall N."/>
            <person name="Watson M."/>
            <person name="Adriaenssens E.M."/>
            <person name="Foster-Nyarko E."/>
            <person name="Jarju S."/>
            <person name="Secka A."/>
            <person name="Antonio M."/>
            <person name="Oren A."/>
            <person name="Chaudhuri R.R."/>
            <person name="La Ragione R."/>
            <person name="Hildebrand F."/>
            <person name="Pallen M.J."/>
        </authorList>
    </citation>
    <scope>NUCLEOTIDE SEQUENCE</scope>
    <source>
        <strain evidence="3">B3-4054</strain>
    </source>
</reference>
<dbReference type="Pfam" id="PF13414">
    <property type="entry name" value="TPR_11"/>
    <property type="match status" value="1"/>
</dbReference>
<name>A0A9D9HG38_9SPIR</name>
<organism evidence="3 4">
    <name type="scientific">Candidatus Avitreponema avistercoris</name>
    <dbReference type="NCBI Taxonomy" id="2840705"/>
    <lineage>
        <taxon>Bacteria</taxon>
        <taxon>Pseudomonadati</taxon>
        <taxon>Spirochaetota</taxon>
        <taxon>Spirochaetia</taxon>
        <taxon>Spirochaetales</taxon>
        <taxon>Candidatus Avitreponema</taxon>
    </lineage>
</organism>
<dbReference type="Proteomes" id="UP000823616">
    <property type="component" value="Unassembled WGS sequence"/>
</dbReference>
<evidence type="ECO:0000256" key="1">
    <source>
        <dbReference type="PROSITE-ProRule" id="PRU00339"/>
    </source>
</evidence>
<dbReference type="SUPFAM" id="SSF48452">
    <property type="entry name" value="TPR-like"/>
    <property type="match status" value="3"/>
</dbReference>
<gene>
    <name evidence="3" type="ORF">IAA96_02505</name>
</gene>
<dbReference type="InterPro" id="IPR019734">
    <property type="entry name" value="TPR_rpt"/>
</dbReference>
<feature type="repeat" description="TPR" evidence="1">
    <location>
        <begin position="41"/>
        <end position="74"/>
    </location>
</feature>
<dbReference type="PANTHER" id="PTHR12558">
    <property type="entry name" value="CELL DIVISION CYCLE 16,23,27"/>
    <property type="match status" value="1"/>
</dbReference>
<dbReference type="Pfam" id="PF13181">
    <property type="entry name" value="TPR_8"/>
    <property type="match status" value="1"/>
</dbReference>
<dbReference type="AlphaFoldDB" id="A0A9D9HG38"/>
<dbReference type="Pfam" id="PF00515">
    <property type="entry name" value="TPR_1"/>
    <property type="match status" value="1"/>
</dbReference>
<dbReference type="Pfam" id="PF14559">
    <property type="entry name" value="TPR_19"/>
    <property type="match status" value="1"/>
</dbReference>
<evidence type="ECO:0000313" key="3">
    <source>
        <dbReference type="EMBL" id="MBO8449956.1"/>
    </source>
</evidence>
<dbReference type="PROSITE" id="PS50005">
    <property type="entry name" value="TPR"/>
    <property type="match status" value="4"/>
</dbReference>
<dbReference type="PANTHER" id="PTHR12558:SF13">
    <property type="entry name" value="CELL DIVISION CYCLE PROTEIN 27 HOMOLOG"/>
    <property type="match status" value="1"/>
</dbReference>
<dbReference type="InterPro" id="IPR011990">
    <property type="entry name" value="TPR-like_helical_dom_sf"/>
</dbReference>
<protein>
    <submittedName>
        <fullName evidence="3">Tetratricopeptide repeat protein</fullName>
    </submittedName>
</protein>
<feature type="repeat" description="TPR" evidence="1">
    <location>
        <begin position="143"/>
        <end position="176"/>
    </location>
</feature>
<feature type="compositionally biased region" description="Low complexity" evidence="2">
    <location>
        <begin position="638"/>
        <end position="649"/>
    </location>
</feature>
<keyword evidence="1" id="KW-0802">TPR repeat</keyword>
<evidence type="ECO:0000313" key="4">
    <source>
        <dbReference type="Proteomes" id="UP000823616"/>
    </source>
</evidence>
<comment type="caution">
    <text evidence="3">The sequence shown here is derived from an EMBL/GenBank/DDBJ whole genome shotgun (WGS) entry which is preliminary data.</text>
</comment>
<feature type="compositionally biased region" description="Acidic residues" evidence="2">
    <location>
        <begin position="619"/>
        <end position="628"/>
    </location>
</feature>
<feature type="repeat" description="TPR" evidence="1">
    <location>
        <begin position="415"/>
        <end position="448"/>
    </location>
</feature>
<proteinExistence type="predicted"/>
<dbReference type="Gene3D" id="1.25.40.10">
    <property type="entry name" value="Tetratricopeptide repeat domain"/>
    <property type="match status" value="3"/>
</dbReference>
<dbReference type="EMBL" id="JADIMS010000041">
    <property type="protein sequence ID" value="MBO8449956.1"/>
    <property type="molecule type" value="Genomic_DNA"/>
</dbReference>
<accession>A0A9D9HG38</accession>
<feature type="region of interest" description="Disordered" evidence="2">
    <location>
        <begin position="688"/>
        <end position="714"/>
    </location>
</feature>